<dbReference type="EMBL" id="OX459119">
    <property type="protein sequence ID" value="CAI9095377.1"/>
    <property type="molecule type" value="Genomic_DNA"/>
</dbReference>
<dbReference type="PANTHER" id="PTHR23024">
    <property type="entry name" value="ARYLACETAMIDE DEACETYLASE"/>
    <property type="match status" value="1"/>
</dbReference>
<dbReference type="InterPro" id="IPR029058">
    <property type="entry name" value="AB_hydrolase_fold"/>
</dbReference>
<reference evidence="3" key="1">
    <citation type="submission" date="2023-03" db="EMBL/GenBank/DDBJ databases">
        <authorList>
            <person name="Julca I."/>
        </authorList>
    </citation>
    <scope>NUCLEOTIDE SEQUENCE</scope>
</reference>
<feature type="domain" description="Alpha/beta hydrolase fold-3" evidence="2">
    <location>
        <begin position="74"/>
        <end position="300"/>
    </location>
</feature>
<dbReference type="PANTHER" id="PTHR23024:SF546">
    <property type="entry name" value="CARBOXYLESTERASE 120-RELATED"/>
    <property type="match status" value="1"/>
</dbReference>
<evidence type="ECO:0000259" key="2">
    <source>
        <dbReference type="Pfam" id="PF07859"/>
    </source>
</evidence>
<evidence type="ECO:0000256" key="1">
    <source>
        <dbReference type="ARBA" id="ARBA00010515"/>
    </source>
</evidence>
<gene>
    <name evidence="3" type="ORF">OLC1_LOCUS6369</name>
</gene>
<dbReference type="Pfam" id="PF07859">
    <property type="entry name" value="Abhydrolase_3"/>
    <property type="match status" value="1"/>
</dbReference>
<dbReference type="InterPro" id="IPR050466">
    <property type="entry name" value="Carboxylest/Gibb_receptor"/>
</dbReference>
<evidence type="ECO:0000313" key="3">
    <source>
        <dbReference type="EMBL" id="CAI9095377.1"/>
    </source>
</evidence>
<organism evidence="3 4">
    <name type="scientific">Oldenlandia corymbosa var. corymbosa</name>
    <dbReference type="NCBI Taxonomy" id="529605"/>
    <lineage>
        <taxon>Eukaryota</taxon>
        <taxon>Viridiplantae</taxon>
        <taxon>Streptophyta</taxon>
        <taxon>Embryophyta</taxon>
        <taxon>Tracheophyta</taxon>
        <taxon>Spermatophyta</taxon>
        <taxon>Magnoliopsida</taxon>
        <taxon>eudicotyledons</taxon>
        <taxon>Gunneridae</taxon>
        <taxon>Pentapetalae</taxon>
        <taxon>asterids</taxon>
        <taxon>lamiids</taxon>
        <taxon>Gentianales</taxon>
        <taxon>Rubiaceae</taxon>
        <taxon>Rubioideae</taxon>
        <taxon>Spermacoceae</taxon>
        <taxon>Hedyotis-Oldenlandia complex</taxon>
        <taxon>Oldenlandia</taxon>
    </lineage>
</organism>
<dbReference type="SUPFAM" id="SSF53474">
    <property type="entry name" value="alpha/beta-Hydrolases"/>
    <property type="match status" value="1"/>
</dbReference>
<proteinExistence type="inferred from homology"/>
<keyword evidence="4" id="KW-1185">Reference proteome</keyword>
<dbReference type="GO" id="GO:0016787">
    <property type="term" value="F:hydrolase activity"/>
    <property type="evidence" value="ECO:0007669"/>
    <property type="project" value="InterPro"/>
</dbReference>
<evidence type="ECO:0000313" key="4">
    <source>
        <dbReference type="Proteomes" id="UP001161247"/>
    </source>
</evidence>
<accession>A0AAV1CIX9</accession>
<dbReference type="AlphaFoldDB" id="A0AAV1CIX9"/>
<name>A0AAV1CIX9_OLDCO</name>
<comment type="similarity">
    <text evidence="1">Belongs to the 'GDXG' lipolytic enzyme family.</text>
</comment>
<protein>
    <submittedName>
        <fullName evidence="3">OLC1v1031316C1</fullName>
    </submittedName>
</protein>
<dbReference type="InterPro" id="IPR013094">
    <property type="entry name" value="AB_hydrolase_3"/>
</dbReference>
<sequence>MADPNTDPYGCIGFAPNPDGSITRVVEAPRTPAGSNPFHLSKDLPINQSKGTFARIFVPRQAFDSPATRKLPLIIYFHGGGFVVSAVDSSCYDSLHTTIAAGIPAVVISIEYRRAPEHRLPAAYDDGEEGLRWVKSCQDEWVTKYADPTNSFLMGTSAGGNLVYHVGLRAAAAAAAECGDDLKPLQIKGLILHHPFFGGTNRSGSELRLVNDKVIPLCVSDLMWKLCLPIGVDRDHEYCNPTAGIEPGHFDAIRAVGWKILITGYHGDPLVDRQIELAEKLEENGVAVTGKFEEGGCHACDLSDPLRASVLLSYLKEFVESAINS</sequence>
<dbReference type="Proteomes" id="UP001161247">
    <property type="component" value="Chromosome 2"/>
</dbReference>
<dbReference type="Gene3D" id="3.40.50.1820">
    <property type="entry name" value="alpha/beta hydrolase"/>
    <property type="match status" value="1"/>
</dbReference>